<dbReference type="InterPro" id="IPR015813">
    <property type="entry name" value="Pyrv/PenolPyrv_kinase-like_dom"/>
</dbReference>
<gene>
    <name evidence="1" type="ORF">SAMN05421771_2432</name>
</gene>
<dbReference type="CDD" id="cd00377">
    <property type="entry name" value="ICL_PEPM"/>
    <property type="match status" value="1"/>
</dbReference>
<dbReference type="Proteomes" id="UP000199024">
    <property type="component" value="Unassembled WGS sequence"/>
</dbReference>
<dbReference type="GO" id="GO:0016829">
    <property type="term" value="F:lyase activity"/>
    <property type="evidence" value="ECO:0007669"/>
    <property type="project" value="UniProtKB-KW"/>
</dbReference>
<accession>A0A1I6ME21</accession>
<dbReference type="PANTHER" id="PTHR42905:SF16">
    <property type="entry name" value="CARBOXYPHOSPHONOENOLPYRUVATE PHOSPHONOMUTASE-LIKE PROTEIN (AFU_ORTHOLOGUE AFUA_5G07230)"/>
    <property type="match status" value="1"/>
</dbReference>
<dbReference type="InterPro" id="IPR040442">
    <property type="entry name" value="Pyrv_kinase-like_dom_sf"/>
</dbReference>
<keyword evidence="1" id="KW-0456">Lyase</keyword>
<name>A0A1I6ME21_9BACT</name>
<dbReference type="Gene3D" id="3.20.20.60">
    <property type="entry name" value="Phosphoenolpyruvate-binding domains"/>
    <property type="match status" value="1"/>
</dbReference>
<proteinExistence type="predicted"/>
<dbReference type="STRING" id="474950.SAMN05421771_2432"/>
<keyword evidence="2" id="KW-1185">Reference proteome</keyword>
<dbReference type="InterPro" id="IPR039556">
    <property type="entry name" value="ICL/PEPM"/>
</dbReference>
<reference evidence="1 2" key="1">
    <citation type="submission" date="2016-10" db="EMBL/GenBank/DDBJ databases">
        <authorList>
            <person name="de Groot N.N."/>
        </authorList>
    </citation>
    <scope>NUCLEOTIDE SEQUENCE [LARGE SCALE GENOMIC DNA]</scope>
    <source>
        <strain evidence="1 2">DSM 21001</strain>
    </source>
</reference>
<dbReference type="PANTHER" id="PTHR42905">
    <property type="entry name" value="PHOSPHOENOLPYRUVATE CARBOXYLASE"/>
    <property type="match status" value="1"/>
</dbReference>
<dbReference type="SUPFAM" id="SSF51621">
    <property type="entry name" value="Phosphoenolpyruvate/pyruvate domain"/>
    <property type="match status" value="1"/>
</dbReference>
<dbReference type="Gene3D" id="6.10.250.2750">
    <property type="match status" value="1"/>
</dbReference>
<dbReference type="RefSeq" id="WP_089839371.1">
    <property type="nucleotide sequence ID" value="NZ_FOZL01000001.1"/>
</dbReference>
<evidence type="ECO:0000313" key="2">
    <source>
        <dbReference type="Proteomes" id="UP000199024"/>
    </source>
</evidence>
<sequence>MRRSNSLTQLAKAEAFRSLHDGKGAFVIPNPWDLGTARLLEHLGFKALASTSLGLACSHGLRDNSVPIDIVFEHLTEMAEGTNLPITADLGNGFGDSPHAVGRAILLAAETGVVGGSIEDSTGRGDEPVYPIDLASERIRAAAAAAGSLSFPFTLTARAENYVVGRTNLADTIARLQAYQEAGADVLYAPGLRDAKEVAEVVRSLDRPVNVLLGSEGVSLSVKDLDLLGVKRISVGGSLAKAAIGEFLRAATELRDQGTTTYQLRAATSEQIREFFG</sequence>
<organism evidence="1 2">
    <name type="scientific">Granulicella pectinivorans</name>
    <dbReference type="NCBI Taxonomy" id="474950"/>
    <lineage>
        <taxon>Bacteria</taxon>
        <taxon>Pseudomonadati</taxon>
        <taxon>Acidobacteriota</taxon>
        <taxon>Terriglobia</taxon>
        <taxon>Terriglobales</taxon>
        <taxon>Acidobacteriaceae</taxon>
        <taxon>Granulicella</taxon>
    </lineage>
</organism>
<dbReference type="EMBL" id="FOZL01000001">
    <property type="protein sequence ID" value="SFS13960.1"/>
    <property type="molecule type" value="Genomic_DNA"/>
</dbReference>
<protein>
    <submittedName>
        <fullName evidence="1">2-Methylisocitrate lyase, PEP mutase family</fullName>
    </submittedName>
</protein>
<dbReference type="Pfam" id="PF13714">
    <property type="entry name" value="PEP_mutase"/>
    <property type="match status" value="1"/>
</dbReference>
<dbReference type="AlphaFoldDB" id="A0A1I6ME21"/>
<evidence type="ECO:0000313" key="1">
    <source>
        <dbReference type="EMBL" id="SFS13960.1"/>
    </source>
</evidence>
<dbReference type="OrthoDB" id="9780430at2"/>